<dbReference type="InterPro" id="IPR017871">
    <property type="entry name" value="ABC_transporter-like_CS"/>
</dbReference>
<keyword evidence="11" id="KW-1185">Reference proteome</keyword>
<dbReference type="Gene3D" id="3.40.50.300">
    <property type="entry name" value="P-loop containing nucleotide triphosphate hydrolases"/>
    <property type="match status" value="2"/>
</dbReference>
<dbReference type="GO" id="GO:0005524">
    <property type="term" value="F:ATP binding"/>
    <property type="evidence" value="ECO:0007669"/>
    <property type="project" value="UniProtKB-KW"/>
</dbReference>
<sequence>MGEPMLIMEMISKSFPGVKALDSVNFTVYENEVMALLGENGAGKSTLMKILSGVYKRDSGQIILEDQPVEMISPRDATDKGIAIIHQELNLIPYLTVYENIFLGRELKLTTGVLNKREMIRQSDELLRKLKVNINPNIKVNTLSIAQQQMVEIAKALSLNAKIIIMDEPTDTLTDQEVENLFEIIRELKKEGKGIVYISHRLKEVFEICDKLTVLRDGQFIAEKKVLEVDEDEIIRLMVGRTLEEQFPYIKTNFQEEVLNVENLSNEYIKDIGFTLRKGEILGISGLVGAGRTELAKTLYGVYKKDSGTMTLDGEKVNLRTPKEALDKGIVYVSEDRKHDGLILMMDVRSNMTISALEKFKRFLGIDKKKENRIASEYREKINIKTPSLHQKVQNLSGGNQQKVAIAKSLLTDPKVLILDEPTRGVDVGAKKEIYDLLNKIKEEGRSIIMISSEMPEILGMSDRILVMHEGQLRGEISREEATQEKIMSYIVRGEDR</sequence>
<evidence type="ECO:0000313" key="10">
    <source>
        <dbReference type="EMBL" id="MCQ4923526.1"/>
    </source>
</evidence>
<keyword evidence="8" id="KW-0472">Membrane</keyword>
<dbReference type="InterPro" id="IPR003439">
    <property type="entry name" value="ABC_transporter-like_ATP-bd"/>
</dbReference>
<dbReference type="Proteomes" id="UP001524478">
    <property type="component" value="Unassembled WGS sequence"/>
</dbReference>
<comment type="caution">
    <text evidence="10">The sequence shown here is derived from an EMBL/GenBank/DDBJ whole genome shotgun (WGS) entry which is preliminary data.</text>
</comment>
<evidence type="ECO:0000256" key="8">
    <source>
        <dbReference type="ARBA" id="ARBA00023136"/>
    </source>
</evidence>
<feature type="domain" description="ABC transporter" evidence="9">
    <location>
        <begin position="6"/>
        <end position="242"/>
    </location>
</feature>
<dbReference type="PANTHER" id="PTHR43790:SF3">
    <property type="entry name" value="D-ALLOSE IMPORT ATP-BINDING PROTEIN ALSA-RELATED"/>
    <property type="match status" value="1"/>
</dbReference>
<evidence type="ECO:0000256" key="4">
    <source>
        <dbReference type="ARBA" id="ARBA00022737"/>
    </source>
</evidence>
<dbReference type="SUPFAM" id="SSF52540">
    <property type="entry name" value="P-loop containing nucleoside triphosphate hydrolases"/>
    <property type="match status" value="2"/>
</dbReference>
<evidence type="ECO:0000256" key="1">
    <source>
        <dbReference type="ARBA" id="ARBA00022448"/>
    </source>
</evidence>
<evidence type="ECO:0000256" key="3">
    <source>
        <dbReference type="ARBA" id="ARBA00022597"/>
    </source>
</evidence>
<dbReference type="PANTHER" id="PTHR43790">
    <property type="entry name" value="CARBOHYDRATE TRANSPORT ATP-BINDING PROTEIN MG119-RELATED"/>
    <property type="match status" value="1"/>
</dbReference>
<evidence type="ECO:0000256" key="7">
    <source>
        <dbReference type="ARBA" id="ARBA00022967"/>
    </source>
</evidence>
<evidence type="ECO:0000256" key="2">
    <source>
        <dbReference type="ARBA" id="ARBA00022475"/>
    </source>
</evidence>
<keyword evidence="2" id="KW-1003">Cell membrane</keyword>
<accession>A0ABT1SAP1</accession>
<protein>
    <submittedName>
        <fullName evidence="10">Sugar ABC transporter ATP-binding protein</fullName>
    </submittedName>
</protein>
<dbReference type="Pfam" id="PF00005">
    <property type="entry name" value="ABC_tran"/>
    <property type="match status" value="2"/>
</dbReference>
<dbReference type="CDD" id="cd03216">
    <property type="entry name" value="ABC_Carb_Monos_I"/>
    <property type="match status" value="1"/>
</dbReference>
<dbReference type="PROSITE" id="PS00211">
    <property type="entry name" value="ABC_TRANSPORTER_1"/>
    <property type="match status" value="1"/>
</dbReference>
<evidence type="ECO:0000259" key="9">
    <source>
        <dbReference type="PROSITE" id="PS50893"/>
    </source>
</evidence>
<dbReference type="RefSeq" id="WP_256311483.1">
    <property type="nucleotide sequence ID" value="NZ_JANGAC010000007.1"/>
</dbReference>
<feature type="domain" description="ABC transporter" evidence="9">
    <location>
        <begin position="254"/>
        <end position="495"/>
    </location>
</feature>
<dbReference type="SMART" id="SM00382">
    <property type="entry name" value="AAA"/>
    <property type="match status" value="2"/>
</dbReference>
<keyword evidence="4" id="KW-0677">Repeat</keyword>
<evidence type="ECO:0000313" key="11">
    <source>
        <dbReference type="Proteomes" id="UP001524478"/>
    </source>
</evidence>
<name>A0ABT1SAP1_9FIRM</name>
<evidence type="ECO:0000256" key="6">
    <source>
        <dbReference type="ARBA" id="ARBA00022840"/>
    </source>
</evidence>
<reference evidence="10 11" key="1">
    <citation type="submission" date="2022-06" db="EMBL/GenBank/DDBJ databases">
        <title>Isolation of gut microbiota from human fecal samples.</title>
        <authorList>
            <person name="Pamer E.G."/>
            <person name="Barat B."/>
            <person name="Waligurski E."/>
            <person name="Medina S."/>
            <person name="Paddock L."/>
            <person name="Mostad J."/>
        </authorList>
    </citation>
    <scope>NUCLEOTIDE SEQUENCE [LARGE SCALE GENOMIC DNA]</scope>
    <source>
        <strain evidence="10 11">DFI.7.95</strain>
    </source>
</reference>
<keyword evidence="3" id="KW-0762">Sugar transport</keyword>
<dbReference type="PROSITE" id="PS50893">
    <property type="entry name" value="ABC_TRANSPORTER_2"/>
    <property type="match status" value="2"/>
</dbReference>
<evidence type="ECO:0000256" key="5">
    <source>
        <dbReference type="ARBA" id="ARBA00022741"/>
    </source>
</evidence>
<keyword evidence="5" id="KW-0547">Nucleotide-binding</keyword>
<dbReference type="CDD" id="cd03215">
    <property type="entry name" value="ABC_Carb_Monos_II"/>
    <property type="match status" value="1"/>
</dbReference>
<gene>
    <name evidence="10" type="primary">gguA</name>
    <name evidence="10" type="ORF">NE686_10540</name>
</gene>
<organism evidence="10 11">
    <name type="scientific">Tissierella carlieri</name>
    <dbReference type="NCBI Taxonomy" id="689904"/>
    <lineage>
        <taxon>Bacteria</taxon>
        <taxon>Bacillati</taxon>
        <taxon>Bacillota</taxon>
        <taxon>Tissierellia</taxon>
        <taxon>Tissierellales</taxon>
        <taxon>Tissierellaceae</taxon>
        <taxon>Tissierella</taxon>
    </lineage>
</organism>
<proteinExistence type="predicted"/>
<keyword evidence="6 10" id="KW-0067">ATP-binding</keyword>
<dbReference type="InterPro" id="IPR003593">
    <property type="entry name" value="AAA+_ATPase"/>
</dbReference>
<dbReference type="InterPro" id="IPR027417">
    <property type="entry name" value="P-loop_NTPase"/>
</dbReference>
<dbReference type="InterPro" id="IPR050107">
    <property type="entry name" value="ABC_carbohydrate_import_ATPase"/>
</dbReference>
<dbReference type="EMBL" id="JANGAC010000007">
    <property type="protein sequence ID" value="MCQ4923526.1"/>
    <property type="molecule type" value="Genomic_DNA"/>
</dbReference>
<keyword evidence="7" id="KW-1278">Translocase</keyword>
<keyword evidence="1" id="KW-0813">Transport</keyword>